<sequence length="158" mass="17170">MKKLRKGYLAALAILGSCGALMSTAIADSPFTDAKEAVEYRKDALSLMHANFAVMGDMVKGDIEYDPDIFQQRANDFAKLAGIPWAGFTVEGAMPGEDTDALPAIWDNWDDFQERANDLQTGADKLLAVSANRSLDSSGDALKDVARTCKGCHDDYRD</sequence>
<keyword evidence="3 6" id="KW-0479">Metal-binding</keyword>
<proteinExistence type="predicted"/>
<keyword evidence="2 7" id="KW-0349">Heme</keyword>
<keyword evidence="5 6" id="KW-0408">Iron</keyword>
<feature type="binding site" description="covalent" evidence="7">
    <location>
        <position position="149"/>
    </location>
    <ligand>
        <name>heme c</name>
        <dbReference type="ChEBI" id="CHEBI:61717"/>
    </ligand>
</feature>
<keyword evidence="10" id="KW-1185">Reference proteome</keyword>
<dbReference type="SUPFAM" id="SSF47175">
    <property type="entry name" value="Cytochromes"/>
    <property type="match status" value="1"/>
</dbReference>
<evidence type="ECO:0000256" key="5">
    <source>
        <dbReference type="ARBA" id="ARBA00023004"/>
    </source>
</evidence>
<dbReference type="GO" id="GO:0009055">
    <property type="term" value="F:electron transfer activity"/>
    <property type="evidence" value="ECO:0007669"/>
    <property type="project" value="InterPro"/>
</dbReference>
<evidence type="ECO:0000256" key="7">
    <source>
        <dbReference type="PIRSR" id="PIRSR000027-2"/>
    </source>
</evidence>
<organism evidence="9 10">
    <name type="scientific">Pseudidiomarina planktonica</name>
    <dbReference type="NCBI Taxonomy" id="1323738"/>
    <lineage>
        <taxon>Bacteria</taxon>
        <taxon>Pseudomonadati</taxon>
        <taxon>Pseudomonadota</taxon>
        <taxon>Gammaproteobacteria</taxon>
        <taxon>Alteromonadales</taxon>
        <taxon>Idiomarinaceae</taxon>
        <taxon>Pseudidiomarina</taxon>
    </lineage>
</organism>
<evidence type="ECO:0000256" key="1">
    <source>
        <dbReference type="ARBA" id="ARBA00022448"/>
    </source>
</evidence>
<evidence type="ECO:0000256" key="4">
    <source>
        <dbReference type="ARBA" id="ARBA00022982"/>
    </source>
</evidence>
<feature type="chain" id="PRO_5012622099" evidence="8">
    <location>
        <begin position="28"/>
        <end position="158"/>
    </location>
</feature>
<dbReference type="PIRSF" id="PIRSF000027">
    <property type="entry name" value="Cytc_c_prime"/>
    <property type="match status" value="1"/>
</dbReference>
<dbReference type="AlphaFoldDB" id="A0A1Y6F2V2"/>
<name>A0A1Y6F2V2_9GAMM</name>
<dbReference type="InterPro" id="IPR010980">
    <property type="entry name" value="Cyt_c/b562"/>
</dbReference>
<accession>A0A1Y6F2V2</accession>
<dbReference type="GO" id="GO:0020037">
    <property type="term" value="F:heme binding"/>
    <property type="evidence" value="ECO:0007669"/>
    <property type="project" value="InterPro"/>
</dbReference>
<comment type="PTM">
    <text evidence="7">Binds 1 heme group per subunit.</text>
</comment>
<dbReference type="GO" id="GO:0005506">
    <property type="term" value="F:iron ion binding"/>
    <property type="evidence" value="ECO:0007669"/>
    <property type="project" value="InterPro"/>
</dbReference>
<dbReference type="InterPro" id="IPR002321">
    <property type="entry name" value="Cyt_c_II"/>
</dbReference>
<dbReference type="EMBL" id="FXWH01000001">
    <property type="protein sequence ID" value="SMQ67650.1"/>
    <property type="molecule type" value="Genomic_DNA"/>
</dbReference>
<keyword evidence="4" id="KW-0249">Electron transport</keyword>
<reference evidence="10" key="1">
    <citation type="submission" date="2017-04" db="EMBL/GenBank/DDBJ databases">
        <authorList>
            <person name="Varghese N."/>
            <person name="Submissions S."/>
        </authorList>
    </citation>
    <scope>NUCLEOTIDE SEQUENCE [LARGE SCALE GENOMIC DNA]</scope>
</reference>
<dbReference type="RefSeq" id="WP_198677968.1">
    <property type="nucleotide sequence ID" value="NZ_FXWH01000001.1"/>
</dbReference>
<keyword evidence="8" id="KW-0732">Signal</keyword>
<dbReference type="PROSITE" id="PS51009">
    <property type="entry name" value="CYTCII"/>
    <property type="match status" value="1"/>
</dbReference>
<feature type="binding site" description="covalent" evidence="7">
    <location>
        <position position="152"/>
    </location>
    <ligand>
        <name>heme c</name>
        <dbReference type="ChEBI" id="CHEBI:61717"/>
    </ligand>
</feature>
<dbReference type="GO" id="GO:0022900">
    <property type="term" value="P:electron transport chain"/>
    <property type="evidence" value="ECO:0007669"/>
    <property type="project" value="InterPro"/>
</dbReference>
<evidence type="ECO:0000313" key="9">
    <source>
        <dbReference type="EMBL" id="SMQ67650.1"/>
    </source>
</evidence>
<evidence type="ECO:0000256" key="6">
    <source>
        <dbReference type="PIRSR" id="PIRSR000027-1"/>
    </source>
</evidence>
<evidence type="ECO:0000256" key="3">
    <source>
        <dbReference type="ARBA" id="ARBA00022723"/>
    </source>
</evidence>
<evidence type="ECO:0000256" key="8">
    <source>
        <dbReference type="SAM" id="SignalP"/>
    </source>
</evidence>
<gene>
    <name evidence="9" type="ORF">SAMN06297229_1610</name>
</gene>
<dbReference type="InterPro" id="IPR012127">
    <property type="entry name" value="Cyt_c_prime"/>
</dbReference>
<dbReference type="Pfam" id="PF01322">
    <property type="entry name" value="Cytochrom_C_2"/>
    <property type="match status" value="1"/>
</dbReference>
<dbReference type="Proteomes" id="UP000194450">
    <property type="component" value="Unassembled WGS sequence"/>
</dbReference>
<dbReference type="GO" id="GO:0042597">
    <property type="term" value="C:periplasmic space"/>
    <property type="evidence" value="ECO:0007669"/>
    <property type="project" value="InterPro"/>
</dbReference>
<feature type="binding site" description="axial binding residue" evidence="6">
    <location>
        <position position="153"/>
    </location>
    <ligand>
        <name>heme c</name>
        <dbReference type="ChEBI" id="CHEBI:61717"/>
    </ligand>
    <ligandPart>
        <name>Fe</name>
        <dbReference type="ChEBI" id="CHEBI:18248"/>
    </ligandPart>
</feature>
<evidence type="ECO:0000256" key="2">
    <source>
        <dbReference type="ARBA" id="ARBA00022617"/>
    </source>
</evidence>
<protein>
    <submittedName>
        <fullName evidence="9">Cytochrome c556</fullName>
    </submittedName>
</protein>
<feature type="signal peptide" evidence="8">
    <location>
        <begin position="1"/>
        <end position="27"/>
    </location>
</feature>
<dbReference type="Gene3D" id="1.20.120.10">
    <property type="entry name" value="Cytochrome c/b562"/>
    <property type="match status" value="1"/>
</dbReference>
<dbReference type="PROSITE" id="PS51257">
    <property type="entry name" value="PROKAR_LIPOPROTEIN"/>
    <property type="match status" value="1"/>
</dbReference>
<keyword evidence="1" id="KW-0813">Transport</keyword>
<evidence type="ECO:0000313" key="10">
    <source>
        <dbReference type="Proteomes" id="UP000194450"/>
    </source>
</evidence>